<evidence type="ECO:0000313" key="1">
    <source>
        <dbReference type="EMBL" id="KAJ4430996.1"/>
    </source>
</evidence>
<organism evidence="1 2">
    <name type="scientific">Periplaneta americana</name>
    <name type="common">American cockroach</name>
    <name type="synonym">Blatta americana</name>
    <dbReference type="NCBI Taxonomy" id="6978"/>
    <lineage>
        <taxon>Eukaryota</taxon>
        <taxon>Metazoa</taxon>
        <taxon>Ecdysozoa</taxon>
        <taxon>Arthropoda</taxon>
        <taxon>Hexapoda</taxon>
        <taxon>Insecta</taxon>
        <taxon>Pterygota</taxon>
        <taxon>Neoptera</taxon>
        <taxon>Polyneoptera</taxon>
        <taxon>Dictyoptera</taxon>
        <taxon>Blattodea</taxon>
        <taxon>Blattoidea</taxon>
        <taxon>Blattidae</taxon>
        <taxon>Blattinae</taxon>
        <taxon>Periplaneta</taxon>
    </lineage>
</organism>
<protein>
    <recommendedName>
        <fullName evidence="3">Reverse transcriptase domain-containing protein</fullName>
    </recommendedName>
</protein>
<name>A0ABQ8SAY7_PERAM</name>
<dbReference type="EMBL" id="JAJSOF020000031">
    <property type="protein sequence ID" value="KAJ4430996.1"/>
    <property type="molecule type" value="Genomic_DNA"/>
</dbReference>
<proteinExistence type="predicted"/>
<gene>
    <name evidence="1" type="ORF">ANN_19589</name>
</gene>
<accession>A0ABQ8SAY7</accession>
<evidence type="ECO:0008006" key="3">
    <source>
        <dbReference type="Google" id="ProtNLM"/>
    </source>
</evidence>
<comment type="caution">
    <text evidence="1">The sequence shown here is derived from an EMBL/GenBank/DDBJ whole genome shotgun (WGS) entry which is preliminary data.</text>
</comment>
<sequence length="284" mass="33542">MTVWKFRKNLANRAHTTTCTASMMAIESSSSFVPILLQHDVIDVHWSGEIRNTLITLFECPDRLSNLAVEEFGRYVSDLFVQLATFPESTEIQEIDQHNLEQTCKHLEDLISTTVPSCLANEVTARLLNHLDKTYKKLRWTAYIDWIFVVFILNREMTRILYWRKNWEYKDTVHQSFIDFKKAYDSVKRELLYDILIEFGIPKKLVRLIKMCLSEMYSRVRIEKNKRIDGGSYFDMKTFELPRSYESNDLRGLLMMDPLLTRKQRLDPFYSHATVYPALPDCII</sequence>
<reference evidence="1 2" key="1">
    <citation type="journal article" date="2022" name="Allergy">
        <title>Genome assembly and annotation of Periplaneta americana reveal a comprehensive cockroach allergen profile.</title>
        <authorList>
            <person name="Wang L."/>
            <person name="Xiong Q."/>
            <person name="Saelim N."/>
            <person name="Wang L."/>
            <person name="Nong W."/>
            <person name="Wan A.T."/>
            <person name="Shi M."/>
            <person name="Liu X."/>
            <person name="Cao Q."/>
            <person name="Hui J.H.L."/>
            <person name="Sookrung N."/>
            <person name="Leung T.F."/>
            <person name="Tungtrongchitr A."/>
            <person name="Tsui S.K.W."/>
        </authorList>
    </citation>
    <scope>NUCLEOTIDE SEQUENCE [LARGE SCALE GENOMIC DNA]</scope>
    <source>
        <strain evidence="1">PWHHKU_190912</strain>
    </source>
</reference>
<evidence type="ECO:0000313" key="2">
    <source>
        <dbReference type="Proteomes" id="UP001148838"/>
    </source>
</evidence>
<keyword evidence="2" id="KW-1185">Reference proteome</keyword>
<dbReference type="Proteomes" id="UP001148838">
    <property type="component" value="Unassembled WGS sequence"/>
</dbReference>